<gene>
    <name evidence="3" type="ORF">V5O48_008835</name>
</gene>
<name>A0ABR3FCY3_9AGAR</name>
<feature type="domain" description="F-box" evidence="2">
    <location>
        <begin position="81"/>
        <end position="137"/>
    </location>
</feature>
<feature type="coiled-coil region" evidence="1">
    <location>
        <begin position="36"/>
        <end position="63"/>
    </location>
</feature>
<evidence type="ECO:0000313" key="4">
    <source>
        <dbReference type="Proteomes" id="UP001465976"/>
    </source>
</evidence>
<proteinExistence type="predicted"/>
<dbReference type="Proteomes" id="UP001465976">
    <property type="component" value="Unassembled WGS sequence"/>
</dbReference>
<dbReference type="Pfam" id="PF12937">
    <property type="entry name" value="F-box-like"/>
    <property type="match status" value="1"/>
</dbReference>
<reference evidence="3 4" key="1">
    <citation type="submission" date="2024-02" db="EMBL/GenBank/DDBJ databases">
        <title>A draft genome for the cacao thread blight pathogen Marasmius crinis-equi.</title>
        <authorList>
            <person name="Cohen S.P."/>
            <person name="Baruah I.K."/>
            <person name="Amoako-Attah I."/>
            <person name="Bukari Y."/>
            <person name="Meinhardt L.W."/>
            <person name="Bailey B.A."/>
        </authorList>
    </citation>
    <scope>NUCLEOTIDE SEQUENCE [LARGE SCALE GENOMIC DNA]</scope>
    <source>
        <strain evidence="3 4">GH-76</strain>
    </source>
</reference>
<keyword evidence="4" id="KW-1185">Reference proteome</keyword>
<evidence type="ECO:0000259" key="2">
    <source>
        <dbReference type="Pfam" id="PF12937"/>
    </source>
</evidence>
<dbReference type="Gene3D" id="1.20.1280.50">
    <property type="match status" value="1"/>
</dbReference>
<dbReference type="EMBL" id="JBAHYK010000540">
    <property type="protein sequence ID" value="KAL0573132.1"/>
    <property type="molecule type" value="Genomic_DNA"/>
</dbReference>
<sequence length="425" mass="47430">MFDSLANEAYRQASRELPLAIQALQASGRYPDSSEMASIQSELRELEDQAHHAREKVQEMTSHLLVLEEKLDRYRALSSPIRRLPPEILSVIFAHAVEKISFGQVEYKACNAITLSMVSSHWRRVCLDTPVLWSHVSIGADITQHGAASERLLLFLTRSKDVPLTYDLCLAEDRDHRTSRLLSKEIAYALFGDRGRAKRLRHLSLKLGRGGWPVARLLAGAFGDQLEGLRGLEVKMDYDAAKEAFRMLRLVLVELPWNQITALILTHADAQIALIALEALPSLSTAEITLEWYHGTASPELNQPPINMAFLSTLIITVNRDHNSDKRSGFRLATSILDGITTPVMSDFTLVIEGSRKALSLTTAGALVKFLARSAPPDLQAIKIRGLFPTAVDSKHQPIFDSLPEHLKELLRDQTPSHHSLHLNI</sequence>
<comment type="caution">
    <text evidence="3">The sequence shown here is derived from an EMBL/GenBank/DDBJ whole genome shotgun (WGS) entry which is preliminary data.</text>
</comment>
<evidence type="ECO:0000313" key="3">
    <source>
        <dbReference type="EMBL" id="KAL0573132.1"/>
    </source>
</evidence>
<accession>A0ABR3FCY3</accession>
<organism evidence="3 4">
    <name type="scientific">Marasmius crinis-equi</name>
    <dbReference type="NCBI Taxonomy" id="585013"/>
    <lineage>
        <taxon>Eukaryota</taxon>
        <taxon>Fungi</taxon>
        <taxon>Dikarya</taxon>
        <taxon>Basidiomycota</taxon>
        <taxon>Agaricomycotina</taxon>
        <taxon>Agaricomycetes</taxon>
        <taxon>Agaricomycetidae</taxon>
        <taxon>Agaricales</taxon>
        <taxon>Marasmiineae</taxon>
        <taxon>Marasmiaceae</taxon>
        <taxon>Marasmius</taxon>
    </lineage>
</organism>
<dbReference type="InterPro" id="IPR001810">
    <property type="entry name" value="F-box_dom"/>
</dbReference>
<protein>
    <recommendedName>
        <fullName evidence="2">F-box domain-containing protein</fullName>
    </recommendedName>
</protein>
<keyword evidence="1" id="KW-0175">Coiled coil</keyword>
<evidence type="ECO:0000256" key="1">
    <source>
        <dbReference type="SAM" id="Coils"/>
    </source>
</evidence>